<dbReference type="Proteomes" id="UP000280099">
    <property type="component" value="Unassembled WGS sequence"/>
</dbReference>
<feature type="transmembrane region" description="Helical" evidence="1">
    <location>
        <begin position="60"/>
        <end position="78"/>
    </location>
</feature>
<keyword evidence="1" id="KW-0812">Transmembrane</keyword>
<evidence type="ECO:0000313" key="3">
    <source>
        <dbReference type="Proteomes" id="UP000280099"/>
    </source>
</evidence>
<feature type="transmembrane region" description="Helical" evidence="1">
    <location>
        <begin position="12"/>
        <end position="36"/>
    </location>
</feature>
<keyword evidence="3" id="KW-1185">Reference proteome</keyword>
<keyword evidence="1" id="KW-1133">Transmembrane helix</keyword>
<gene>
    <name evidence="2" type="ORF">DES31_1403</name>
</gene>
<evidence type="ECO:0000313" key="2">
    <source>
        <dbReference type="EMBL" id="RKR71668.1"/>
    </source>
</evidence>
<keyword evidence="1" id="KW-0472">Membrane</keyword>
<feature type="transmembrane region" description="Helical" evidence="1">
    <location>
        <begin position="90"/>
        <end position="107"/>
    </location>
</feature>
<proteinExistence type="predicted"/>
<accession>A0A420XFT6</accession>
<dbReference type="EMBL" id="RBJC01000007">
    <property type="protein sequence ID" value="RKR71668.1"/>
    <property type="molecule type" value="Genomic_DNA"/>
</dbReference>
<evidence type="ECO:0000256" key="1">
    <source>
        <dbReference type="SAM" id="Phobius"/>
    </source>
</evidence>
<name>A0A420XFT6_9PAST</name>
<protein>
    <submittedName>
        <fullName evidence="2">Uncharacterized protein</fullName>
    </submittedName>
</protein>
<sequence>MIKYYTIITILFLSYTININIFEFFLIGILFLTLFLHNFELIKETLLSFKKYIEAEENKYYFYIISIILSQLIYYLNIYNINHLNSYKDFISILFLSIPTLTVYYYIILNFYNKKFFNYFIKGNYILDIIVLATGYYFLKLLSEDIVFIFGYGYQQFNEFYLIIFSLIFGFCFIILLINAFTPIIISYPFFLQKTSNHPSWFIYILSAIILIFIVCNIINSLYFIDKINNNDTYNMIIKNSISDIFYTDSPKRCTEYYNTEDKIYFISSNEISVAHYENGIYQFKIDKCDKSYN</sequence>
<comment type="caution">
    <text evidence="2">The sequence shown here is derived from an EMBL/GenBank/DDBJ whole genome shotgun (WGS) entry which is preliminary data.</text>
</comment>
<organism evidence="2 3">
    <name type="scientific">Otariodibacter oris</name>
    <dbReference type="NCBI Taxonomy" id="1032623"/>
    <lineage>
        <taxon>Bacteria</taxon>
        <taxon>Pseudomonadati</taxon>
        <taxon>Pseudomonadota</taxon>
        <taxon>Gammaproteobacteria</taxon>
        <taxon>Pasteurellales</taxon>
        <taxon>Pasteurellaceae</taxon>
        <taxon>Otariodibacter</taxon>
    </lineage>
</organism>
<feature type="transmembrane region" description="Helical" evidence="1">
    <location>
        <begin position="201"/>
        <end position="225"/>
    </location>
</feature>
<dbReference type="AlphaFoldDB" id="A0A420XFT6"/>
<feature type="transmembrane region" description="Helical" evidence="1">
    <location>
        <begin position="160"/>
        <end position="181"/>
    </location>
</feature>
<reference evidence="2 3" key="1">
    <citation type="submission" date="2018-10" db="EMBL/GenBank/DDBJ databases">
        <title>Genomic Encyclopedia of Type Strains, Phase IV (KMG-IV): sequencing the most valuable type-strain genomes for metagenomic binning, comparative biology and taxonomic classification.</title>
        <authorList>
            <person name="Goeker M."/>
        </authorList>
    </citation>
    <scope>NUCLEOTIDE SEQUENCE [LARGE SCALE GENOMIC DNA]</scope>
    <source>
        <strain evidence="2 3">DSM 23800</strain>
    </source>
</reference>